<accession>A0A941D8L1</accession>
<name>A0A941D8L1_9MICO</name>
<evidence type="ECO:0000313" key="1">
    <source>
        <dbReference type="EMBL" id="MBR7742845.1"/>
    </source>
</evidence>
<gene>
    <name evidence="1" type="ORF">KC207_06005</name>
</gene>
<keyword evidence="2" id="KW-1185">Reference proteome</keyword>
<evidence type="ECO:0000313" key="2">
    <source>
        <dbReference type="Proteomes" id="UP000677016"/>
    </source>
</evidence>
<protein>
    <recommendedName>
        <fullName evidence="3">AbiEi antitoxin C-terminal domain-containing protein</fullName>
    </recommendedName>
</protein>
<dbReference type="Proteomes" id="UP000677016">
    <property type="component" value="Unassembled WGS sequence"/>
</dbReference>
<reference evidence="1" key="1">
    <citation type="submission" date="2021-04" db="EMBL/GenBank/DDBJ databases">
        <title>Phycicoccus avicenniae sp. nov., a novel endophytic actinomycetes isolated from branch of Avicennia mariana.</title>
        <authorList>
            <person name="Tuo L."/>
        </authorList>
    </citation>
    <scope>NUCLEOTIDE SEQUENCE</scope>
    <source>
        <strain evidence="1">BSK3Z-2</strain>
    </source>
</reference>
<sequence length="283" mass="30876">MSHGAWLPVHQWNGLTPEQRHAALVHASDLRAASSSDRVYALTSAAAVWGLPRIEPWPTTVHVLAAHPSARGSRLVRPHVGAPARQVVRRGLRVTSAERTVVDLARTGSLVTAVAAADHALRYGLCTAEQLADEVAAVPAGTRGRRRCALVRDLADGDSMSPGESLSRVQMFRLNVPRPTLQGKREDAQGLIGYVDFEWVHAVGEFDGRVKYQVADGTDPQEAAEVLWAEKRREDRLRRQADVGRWGWTEASHPERLRPVLADIGVHGSPRSSWFDLGAAKAG</sequence>
<organism evidence="1 2">
    <name type="scientific">Phycicoccus avicenniae</name>
    <dbReference type="NCBI Taxonomy" id="2828860"/>
    <lineage>
        <taxon>Bacteria</taxon>
        <taxon>Bacillati</taxon>
        <taxon>Actinomycetota</taxon>
        <taxon>Actinomycetes</taxon>
        <taxon>Micrococcales</taxon>
        <taxon>Intrasporangiaceae</taxon>
        <taxon>Phycicoccus</taxon>
    </lineage>
</organism>
<dbReference type="EMBL" id="JAGSNF010000006">
    <property type="protein sequence ID" value="MBR7742845.1"/>
    <property type="molecule type" value="Genomic_DNA"/>
</dbReference>
<dbReference type="AlphaFoldDB" id="A0A941D8L1"/>
<comment type="caution">
    <text evidence="1">The sequence shown here is derived from an EMBL/GenBank/DDBJ whole genome shotgun (WGS) entry which is preliminary data.</text>
</comment>
<evidence type="ECO:0008006" key="3">
    <source>
        <dbReference type="Google" id="ProtNLM"/>
    </source>
</evidence>
<proteinExistence type="predicted"/>